<dbReference type="AlphaFoldDB" id="A0A0D0M4V4"/>
<evidence type="ECO:0000259" key="2">
    <source>
        <dbReference type="Pfam" id="PF09937"/>
    </source>
</evidence>
<dbReference type="OrthoDB" id="237820at2"/>
<accession>A0A0D0M4V4</accession>
<feature type="domain" description="DUF2169" evidence="2">
    <location>
        <begin position="20"/>
        <end position="298"/>
    </location>
</feature>
<dbReference type="InterPro" id="IPR018683">
    <property type="entry name" value="DUF2169"/>
</dbReference>
<dbReference type="Pfam" id="PF09937">
    <property type="entry name" value="DUF2169"/>
    <property type="match status" value="1"/>
</dbReference>
<sequence>MRTVKPIHLSMLTHPYRWQRRDHLGVAVMAMSTLGDNPHLVLEQELWKLTAEEIGPGAVLDLGVPKLVPEVLVSGYAYTRHQQDKTSCAVKLQIAGLQKTLTVHGDRYWLDRRATPPQPFEKIRLDWQHAYGGPGVPENALGMGTVEELINGVRTTRLAHIETPGRQPTSPRQAVPPAGFGAIPPDWPQRASLMGTQYGQSWLENDYPGLAKDADWRHFNAAPADQRWEGLQEVPTGAAYELWNMHPDIPILRGHLPRWQARCFVQHTPSGPELREVPLRLSTVWFFPHLERMVLIWHGVFPVTQDDAADVPLAMSALERMDDVPRTMAHYESVLKLRSEPERGGLHAMRDKDLAPKEVLSDWADTLPTSVNEPLVRNLRAGQLRDHERRREELRARGLDPDVHLPALAPPEAVPHLDDLVEHLDRMEAQGGDAKARMEEFAKQAASGVLALDAQGDKPLRAEEGQGEGTEDEPMLPVPPAADTASALRQRANLHAAHLSGAEPPAPSFRSAKWRRRLAASDPAQRDFSRLNLTGVDLSGMDLRGARFVQAVLQDTNLRGAQLDDCDFSQAVLVRADLSQASMARAKLFKTNLGGARCEQTVFDDADLREASCTGTRFEGCRMAGARFELTQLEEATLQRCDLSRSRWQQMLLLRLKLEDLHFDGATFDQVTWVECHLRNVSFVGARLERCGFVTADCAGGVDFSNAHLEGSGFAHGCTLVQAKFKSASLKECGLRTTPMMQADLSDARIENSDLSECDLSHARLDRIVGGDSLFIRTVLAGASLREANLIDANLSKADLRGADLTRANLFRADVSQVLFDPATRMDSTYTKHAKVWPARRPEAPTA</sequence>
<evidence type="ECO:0000313" key="4">
    <source>
        <dbReference type="Proteomes" id="UP000032067"/>
    </source>
</evidence>
<proteinExistence type="predicted"/>
<evidence type="ECO:0000313" key="3">
    <source>
        <dbReference type="EMBL" id="KIQ36973.1"/>
    </source>
</evidence>
<comment type="caution">
    <text evidence="3">The sequence shown here is derived from an EMBL/GenBank/DDBJ whole genome shotgun (WGS) entry which is preliminary data.</text>
</comment>
<evidence type="ECO:0000256" key="1">
    <source>
        <dbReference type="SAM" id="MobiDB-lite"/>
    </source>
</evidence>
<dbReference type="PANTHER" id="PTHR14136">
    <property type="entry name" value="BTB_POZ DOMAIN-CONTAINING PROTEIN KCTD9"/>
    <property type="match status" value="1"/>
</dbReference>
<dbReference type="Proteomes" id="UP000032067">
    <property type="component" value="Unassembled WGS sequence"/>
</dbReference>
<feature type="region of interest" description="Disordered" evidence="1">
    <location>
        <begin position="453"/>
        <end position="481"/>
    </location>
</feature>
<reference evidence="3 4" key="1">
    <citation type="submission" date="2014-12" db="EMBL/GenBank/DDBJ databases">
        <title>16Stimator: statistical estimation of ribosomal gene copy numbers from draft genome assemblies.</title>
        <authorList>
            <person name="Perisin M.A."/>
            <person name="Vetter M."/>
            <person name="Gilbert J.A."/>
            <person name="Bergelson J."/>
        </authorList>
    </citation>
    <scope>NUCLEOTIDE SEQUENCE [LARGE SCALE GENOMIC DNA]</scope>
    <source>
        <strain evidence="3 4">MEDvA23</strain>
    </source>
</reference>
<feature type="compositionally biased region" description="Acidic residues" evidence="1">
    <location>
        <begin position="465"/>
        <end position="474"/>
    </location>
</feature>
<dbReference type="InterPro" id="IPR001646">
    <property type="entry name" value="5peptide_repeat"/>
</dbReference>
<protein>
    <recommendedName>
        <fullName evidence="2">DUF2169 domain-containing protein</fullName>
    </recommendedName>
</protein>
<dbReference type="Gene3D" id="2.160.20.80">
    <property type="entry name" value="E3 ubiquitin-protein ligase SopA"/>
    <property type="match status" value="2"/>
</dbReference>
<dbReference type="InterPro" id="IPR051082">
    <property type="entry name" value="Pentapeptide-BTB/POZ_domain"/>
</dbReference>
<dbReference type="PANTHER" id="PTHR14136:SF17">
    <property type="entry name" value="BTB_POZ DOMAIN-CONTAINING PROTEIN KCTD9"/>
    <property type="match status" value="1"/>
</dbReference>
<organism evidence="3 4">
    <name type="scientific">Variovorax paradoxus</name>
    <dbReference type="NCBI Taxonomy" id="34073"/>
    <lineage>
        <taxon>Bacteria</taxon>
        <taxon>Pseudomonadati</taxon>
        <taxon>Pseudomonadota</taxon>
        <taxon>Betaproteobacteria</taxon>
        <taxon>Burkholderiales</taxon>
        <taxon>Comamonadaceae</taxon>
        <taxon>Variovorax</taxon>
    </lineage>
</organism>
<dbReference type="Pfam" id="PF00805">
    <property type="entry name" value="Pentapeptide"/>
    <property type="match status" value="4"/>
</dbReference>
<gene>
    <name evidence="3" type="ORF">RT97_00920</name>
</gene>
<dbReference type="EMBL" id="JXQQ01000004">
    <property type="protein sequence ID" value="KIQ36973.1"/>
    <property type="molecule type" value="Genomic_DNA"/>
</dbReference>
<name>A0A0D0M4V4_VARPD</name>
<feature type="compositionally biased region" description="Basic and acidic residues" evidence="1">
    <location>
        <begin position="455"/>
        <end position="464"/>
    </location>
</feature>
<dbReference type="SUPFAM" id="SSF141571">
    <property type="entry name" value="Pentapeptide repeat-like"/>
    <property type="match status" value="2"/>
</dbReference>